<evidence type="ECO:0000256" key="2">
    <source>
        <dbReference type="ARBA" id="ARBA00022630"/>
    </source>
</evidence>
<keyword evidence="3" id="KW-0274">FAD</keyword>
<protein>
    <recommendedName>
        <fullName evidence="10">NADPH-dependent 2,4-dienoyl-CoA reductase/sulfur reductase-like enzyme</fullName>
    </recommendedName>
</protein>
<organism evidence="8 9">
    <name type="scientific">Kitasatospora nipponensis</name>
    <dbReference type="NCBI Taxonomy" id="258049"/>
    <lineage>
        <taxon>Bacteria</taxon>
        <taxon>Bacillati</taxon>
        <taxon>Actinomycetota</taxon>
        <taxon>Actinomycetes</taxon>
        <taxon>Kitasatosporales</taxon>
        <taxon>Streptomycetaceae</taxon>
        <taxon>Kitasatospora</taxon>
    </lineage>
</organism>
<comment type="cofactor">
    <cofactor evidence="1">
        <name>FAD</name>
        <dbReference type="ChEBI" id="CHEBI:57692"/>
    </cofactor>
</comment>
<evidence type="ECO:0000313" key="9">
    <source>
        <dbReference type="Proteomes" id="UP001500037"/>
    </source>
</evidence>
<proteinExistence type="predicted"/>
<dbReference type="InterPro" id="IPR036188">
    <property type="entry name" value="FAD/NAD-bd_sf"/>
</dbReference>
<evidence type="ECO:0008006" key="10">
    <source>
        <dbReference type="Google" id="ProtNLM"/>
    </source>
</evidence>
<feature type="domain" description="FAD/NAD(P)-binding" evidence="6">
    <location>
        <begin position="330"/>
        <end position="633"/>
    </location>
</feature>
<dbReference type="InterPro" id="IPR028202">
    <property type="entry name" value="Reductase_C"/>
</dbReference>
<keyword evidence="4" id="KW-0560">Oxidoreductase</keyword>
<dbReference type="Pfam" id="PF13459">
    <property type="entry name" value="Fer4_15"/>
    <property type="match status" value="1"/>
</dbReference>
<dbReference type="PANTHER" id="PTHR43557:SF2">
    <property type="entry name" value="RIESKE DOMAIN-CONTAINING PROTEIN-RELATED"/>
    <property type="match status" value="1"/>
</dbReference>
<dbReference type="Proteomes" id="UP001500037">
    <property type="component" value="Unassembled WGS sequence"/>
</dbReference>
<dbReference type="SUPFAM" id="SSF51905">
    <property type="entry name" value="FAD/NAD(P)-binding domain"/>
    <property type="match status" value="1"/>
</dbReference>
<dbReference type="SUPFAM" id="SSF55424">
    <property type="entry name" value="FAD/NAD-linked reductases, dimerisation (C-terminal) domain"/>
    <property type="match status" value="1"/>
</dbReference>
<dbReference type="InterPro" id="IPR050446">
    <property type="entry name" value="FAD-oxidoreductase/Apoptosis"/>
</dbReference>
<evidence type="ECO:0000313" key="8">
    <source>
        <dbReference type="EMBL" id="GAA1220779.1"/>
    </source>
</evidence>
<dbReference type="Pfam" id="PF14759">
    <property type="entry name" value="Reductase_C"/>
    <property type="match status" value="1"/>
</dbReference>
<dbReference type="Gene3D" id="3.50.50.60">
    <property type="entry name" value="FAD/NAD(P)-binding domain"/>
    <property type="match status" value="2"/>
</dbReference>
<evidence type="ECO:0000256" key="5">
    <source>
        <dbReference type="SAM" id="MobiDB-lite"/>
    </source>
</evidence>
<dbReference type="Gene3D" id="3.30.70.20">
    <property type="match status" value="1"/>
</dbReference>
<dbReference type="PRINTS" id="PR00368">
    <property type="entry name" value="FADPNR"/>
</dbReference>
<dbReference type="EMBL" id="BAAALF010000008">
    <property type="protein sequence ID" value="GAA1220779.1"/>
    <property type="molecule type" value="Genomic_DNA"/>
</dbReference>
<evidence type="ECO:0000256" key="4">
    <source>
        <dbReference type="ARBA" id="ARBA00023002"/>
    </source>
</evidence>
<dbReference type="SUPFAM" id="SSF54862">
    <property type="entry name" value="4Fe-4S ferredoxins"/>
    <property type="match status" value="1"/>
</dbReference>
<sequence length="740" mass="80317">MTVPAELSNRAWWPRNEPLHQEQRPPQEPFQAPVQPLPVESRPQEPWPPAPTPYRSDHGGTWQGYTPTAAQLPPQEWTDSAIDAHRPAPAPAGASPPWWSGPHQPTSGTPYDAPLFHLPPPHLPVPLHGHQAPFTDPTLSYVPVSHQVPALYVEFGPVPTYPMPPYPMPPFTAPATEASVQLVGWPAAQVQAPVQPELEPGPESEPGLELDAGPEPDMGTDPVPWLEFAPEEFLPKLVGESKPVKVSVDNNRCHIYGICQQEAPEVFRIAEGGSLHYTGNVPADLAAKARQAVRCCPMQAIAISGGAAPGPGRRSPRSRGATANRDGYRRIVVAGGGLAGLSAASRLRERGFDGELVLVGEELRRPYSRPPLSKQFLAGELGSEDLTFRADDSLEAHWLLGTHLLGLDTEKRTLELRGGERLPYDGLVVATGVDARRLPETPVVSDRIRTVRTLADAAAIQQAMYEARAHHVVIIGGGFVGCELACTARDQGMDVTLVVHSAPLLRRVLGGRLGEVVGRIQTRAGVDVRLSTNVSEWTDTGSGLRLRLDDGEVIDADFVVLGLGSVPRTEWLQGSGLDIVDGVLCDTTCHAVDLNGHPVPGVVAAGDVARWPNERFDSTPRRVEHLIHAVEMGQHAADSLLRGPAEAEMFTPVPRFWSEQHGTRLQAVGMPALGERMEIVEGSLRSERFIAAYRRDTPQGTQLVAAVAFDMPRQLLDYRDRIGHTGALAQFPTPSTRRRR</sequence>
<evidence type="ECO:0000256" key="1">
    <source>
        <dbReference type="ARBA" id="ARBA00001974"/>
    </source>
</evidence>
<feature type="region of interest" description="Disordered" evidence="5">
    <location>
        <begin position="1"/>
        <end position="67"/>
    </location>
</feature>
<evidence type="ECO:0000259" key="6">
    <source>
        <dbReference type="Pfam" id="PF07992"/>
    </source>
</evidence>
<feature type="domain" description="Reductase C-terminal" evidence="7">
    <location>
        <begin position="656"/>
        <end position="724"/>
    </location>
</feature>
<dbReference type="InterPro" id="IPR023753">
    <property type="entry name" value="FAD/NAD-binding_dom"/>
</dbReference>
<name>A0ABP4GJZ5_9ACTN</name>
<dbReference type="PANTHER" id="PTHR43557">
    <property type="entry name" value="APOPTOSIS-INDUCING FACTOR 1"/>
    <property type="match status" value="1"/>
</dbReference>
<feature type="region of interest" description="Disordered" evidence="5">
    <location>
        <begin position="195"/>
        <end position="216"/>
    </location>
</feature>
<feature type="compositionally biased region" description="Acidic residues" evidence="5">
    <location>
        <begin position="200"/>
        <end position="214"/>
    </location>
</feature>
<comment type="caution">
    <text evidence="8">The sequence shown here is derived from an EMBL/GenBank/DDBJ whole genome shotgun (WGS) entry which is preliminary data.</text>
</comment>
<evidence type="ECO:0000256" key="3">
    <source>
        <dbReference type="ARBA" id="ARBA00022827"/>
    </source>
</evidence>
<keyword evidence="9" id="KW-1185">Reference proteome</keyword>
<accession>A0ABP4GJZ5</accession>
<reference evidence="9" key="1">
    <citation type="journal article" date="2019" name="Int. J. Syst. Evol. Microbiol.">
        <title>The Global Catalogue of Microorganisms (GCM) 10K type strain sequencing project: providing services to taxonomists for standard genome sequencing and annotation.</title>
        <authorList>
            <consortium name="The Broad Institute Genomics Platform"/>
            <consortium name="The Broad Institute Genome Sequencing Center for Infectious Disease"/>
            <person name="Wu L."/>
            <person name="Ma J."/>
        </authorList>
    </citation>
    <scope>NUCLEOTIDE SEQUENCE [LARGE SCALE GENOMIC DNA]</scope>
    <source>
        <strain evidence="9">JCM 13004</strain>
    </source>
</reference>
<dbReference type="InterPro" id="IPR016156">
    <property type="entry name" value="FAD/NAD-linked_Rdtase_dimer_sf"/>
</dbReference>
<keyword evidence="2" id="KW-0285">Flavoprotein</keyword>
<dbReference type="PRINTS" id="PR00411">
    <property type="entry name" value="PNDRDTASEI"/>
</dbReference>
<dbReference type="Pfam" id="PF07992">
    <property type="entry name" value="Pyr_redox_2"/>
    <property type="match status" value="1"/>
</dbReference>
<evidence type="ECO:0000259" key="7">
    <source>
        <dbReference type="Pfam" id="PF14759"/>
    </source>
</evidence>
<dbReference type="Gene3D" id="3.30.390.30">
    <property type="match status" value="1"/>
</dbReference>
<gene>
    <name evidence="8" type="ORF">GCM10009665_08620</name>
</gene>